<dbReference type="EMBL" id="AFRT01000484">
    <property type="protein sequence ID" value="ELU43770.1"/>
    <property type="molecule type" value="Genomic_DNA"/>
</dbReference>
<gene>
    <name evidence="7" type="ORF">AG1IA_02188</name>
</gene>
<comment type="caution">
    <text evidence="7">The sequence shown here is derived from an EMBL/GenBank/DDBJ whole genome shotgun (WGS) entry which is preliminary data.</text>
</comment>
<keyword evidence="3" id="KW-0689">Ribosomal protein</keyword>
<dbReference type="GO" id="GO:0005739">
    <property type="term" value="C:mitochondrion"/>
    <property type="evidence" value="ECO:0007669"/>
    <property type="project" value="UniProtKB-SubCell"/>
</dbReference>
<dbReference type="GO" id="GO:1990904">
    <property type="term" value="C:ribonucleoprotein complex"/>
    <property type="evidence" value="ECO:0007669"/>
    <property type="project" value="UniProtKB-KW"/>
</dbReference>
<evidence type="ECO:0000256" key="4">
    <source>
        <dbReference type="ARBA" id="ARBA00023128"/>
    </source>
</evidence>
<organism evidence="7 8">
    <name type="scientific">Thanatephorus cucumeris (strain AG1-IA)</name>
    <name type="common">Rice sheath blight fungus</name>
    <name type="synonym">Rhizoctonia solani</name>
    <dbReference type="NCBI Taxonomy" id="983506"/>
    <lineage>
        <taxon>Eukaryota</taxon>
        <taxon>Fungi</taxon>
        <taxon>Dikarya</taxon>
        <taxon>Basidiomycota</taxon>
        <taxon>Agaricomycotina</taxon>
        <taxon>Agaricomycetes</taxon>
        <taxon>Cantharellales</taxon>
        <taxon>Ceratobasidiaceae</taxon>
        <taxon>Rhizoctonia</taxon>
        <taxon>Rhizoctonia solani AG-1</taxon>
    </lineage>
</organism>
<evidence type="ECO:0000256" key="6">
    <source>
        <dbReference type="ARBA" id="ARBA00035132"/>
    </source>
</evidence>
<comment type="similarity">
    <text evidence="2">Belongs to the mitochondrion-specific ribosomal protein mS33 family.</text>
</comment>
<keyword evidence="8" id="KW-1185">Reference proteome</keyword>
<evidence type="ECO:0000256" key="3">
    <source>
        <dbReference type="ARBA" id="ARBA00022980"/>
    </source>
</evidence>
<dbReference type="Proteomes" id="UP000011668">
    <property type="component" value="Unassembled WGS sequence"/>
</dbReference>
<evidence type="ECO:0000256" key="5">
    <source>
        <dbReference type="ARBA" id="ARBA00023274"/>
    </source>
</evidence>
<keyword evidence="4" id="KW-0496">Mitochondrion</keyword>
<dbReference type="InterPro" id="IPR013219">
    <property type="entry name" value="Ribosomal_mS33"/>
</dbReference>
<dbReference type="PANTHER" id="PTHR13362:SF2">
    <property type="entry name" value="SMALL RIBOSOMAL SUBUNIT PROTEIN MS33"/>
    <property type="match status" value="1"/>
</dbReference>
<evidence type="ECO:0000313" key="7">
    <source>
        <dbReference type="EMBL" id="ELU43770.1"/>
    </source>
</evidence>
<dbReference type="GO" id="GO:0005840">
    <property type="term" value="C:ribosome"/>
    <property type="evidence" value="ECO:0007669"/>
    <property type="project" value="UniProtKB-KW"/>
</dbReference>
<comment type="subcellular location">
    <subcellularLocation>
        <location evidence="1">Mitochondrion</location>
    </subcellularLocation>
</comment>
<accession>L8X0Q1</accession>
<dbReference type="STRING" id="983506.L8X0Q1"/>
<dbReference type="OMA" id="PDYDEWQ"/>
<keyword evidence="5" id="KW-0687">Ribonucleoprotein</keyword>
<dbReference type="OrthoDB" id="2257454at2759"/>
<dbReference type="AlphaFoldDB" id="L8X0Q1"/>
<dbReference type="HOGENOM" id="CLU_1661987_0_0_1"/>
<evidence type="ECO:0000313" key="8">
    <source>
        <dbReference type="Proteomes" id="UP000011668"/>
    </source>
</evidence>
<evidence type="ECO:0000256" key="2">
    <source>
        <dbReference type="ARBA" id="ARBA00008970"/>
    </source>
</evidence>
<reference evidence="7 8" key="1">
    <citation type="journal article" date="2013" name="Nat. Commun.">
        <title>The evolution and pathogenic mechanisms of the rice sheath blight pathogen.</title>
        <authorList>
            <person name="Zheng A."/>
            <person name="Lin R."/>
            <person name="Xu L."/>
            <person name="Qin P."/>
            <person name="Tang C."/>
            <person name="Ai P."/>
            <person name="Zhang D."/>
            <person name="Liu Y."/>
            <person name="Sun Z."/>
            <person name="Feng H."/>
            <person name="Wang Y."/>
            <person name="Chen Y."/>
            <person name="Liang X."/>
            <person name="Fu R."/>
            <person name="Li Q."/>
            <person name="Zhang J."/>
            <person name="Yu X."/>
            <person name="Xie Z."/>
            <person name="Ding L."/>
            <person name="Guan P."/>
            <person name="Tang J."/>
            <person name="Liang Y."/>
            <person name="Wang S."/>
            <person name="Deng Q."/>
            <person name="Li S."/>
            <person name="Zhu J."/>
            <person name="Wang L."/>
            <person name="Liu H."/>
            <person name="Li P."/>
        </authorList>
    </citation>
    <scope>NUCLEOTIDE SEQUENCE [LARGE SCALE GENOMIC DNA]</scope>
    <source>
        <strain evidence="8">AG-1 IA</strain>
    </source>
</reference>
<proteinExistence type="inferred from homology"/>
<dbReference type="Pfam" id="PF08293">
    <property type="entry name" value="MRP-S33"/>
    <property type="match status" value="1"/>
</dbReference>
<sequence length="159" mass="17878">MASVIASLVAPSKSRIQDLLRLRCSIFGTSYNPTSVRTGAKYLRARLKGPSMLRYYPETLSFKKINAMFPKGDLDLPDYDEWQRLIDVGNRKARGKGAPKKAKTPGRSCYHDQILWDLTFHQPTVGDWPRSATIDAVRFSFGVSAHLSATYSQPPWLVS</sequence>
<dbReference type="PANTHER" id="PTHR13362">
    <property type="entry name" value="MITOCHONDRIAL RIBOSOMAL PROTEIN S33"/>
    <property type="match status" value="1"/>
</dbReference>
<name>L8X0Q1_THACA</name>
<protein>
    <recommendedName>
        <fullName evidence="6">Small ribosomal subunit protein mS33</fullName>
    </recommendedName>
</protein>
<evidence type="ECO:0000256" key="1">
    <source>
        <dbReference type="ARBA" id="ARBA00004173"/>
    </source>
</evidence>